<name>A0A9N7Z067_PLEPL</name>
<evidence type="ECO:0000256" key="3">
    <source>
        <dbReference type="ARBA" id="ARBA00023157"/>
    </source>
</evidence>
<dbReference type="SMART" id="SM00643">
    <property type="entry name" value="C345C"/>
    <property type="match status" value="1"/>
</dbReference>
<dbReference type="Proteomes" id="UP001153269">
    <property type="component" value="Unassembled WGS sequence"/>
</dbReference>
<dbReference type="InterPro" id="IPR001134">
    <property type="entry name" value="Netrin_domain"/>
</dbReference>
<dbReference type="AlphaFoldDB" id="A0A9N7Z067"/>
<evidence type="ECO:0000313" key="6">
    <source>
        <dbReference type="Proteomes" id="UP001153269"/>
    </source>
</evidence>
<dbReference type="InterPro" id="IPR008993">
    <property type="entry name" value="TIMP-like_OB-fold"/>
</dbReference>
<gene>
    <name evidence="5" type="ORF">PLEPLA_LOCUS32704</name>
</gene>
<accession>A0A9N7Z067</accession>
<evidence type="ECO:0000256" key="1">
    <source>
        <dbReference type="ARBA" id="ARBA00004613"/>
    </source>
</evidence>
<protein>
    <recommendedName>
        <fullName evidence="4">NTR domain-containing protein</fullName>
    </recommendedName>
</protein>
<comment type="caution">
    <text evidence="5">The sequence shown here is derived from an EMBL/GenBank/DDBJ whole genome shotgun (WGS) entry which is preliminary data.</text>
</comment>
<evidence type="ECO:0000259" key="4">
    <source>
        <dbReference type="PROSITE" id="PS50189"/>
    </source>
</evidence>
<comment type="subcellular location">
    <subcellularLocation>
        <location evidence="1">Secreted</location>
    </subcellularLocation>
</comment>
<dbReference type="InterPro" id="IPR018933">
    <property type="entry name" value="Netrin_module_non-TIMP"/>
</dbReference>
<dbReference type="Pfam" id="PF01759">
    <property type="entry name" value="NTR"/>
    <property type="match status" value="1"/>
</dbReference>
<proteinExistence type="predicted"/>
<dbReference type="GO" id="GO:0005576">
    <property type="term" value="C:extracellular region"/>
    <property type="evidence" value="ECO:0007669"/>
    <property type="project" value="UniProtKB-SubCell"/>
</dbReference>
<keyword evidence="6" id="KW-1185">Reference proteome</keyword>
<feature type="domain" description="NTR" evidence="4">
    <location>
        <begin position="4"/>
        <end position="149"/>
    </location>
</feature>
<sequence>MQLASLGRRPRTQNLHVYNVYCKKFHRSGRALETRRHHKSNGESLTCLLQDNDSYRGSFDVGPQGKERTFLSYPHCRESLDLGEDRTYLIMGTSKDIQRDELLQLYQYVLGERTWIEYWPTDAECQVEEHRPTCLGLEEMVQQYELFGCQQ</sequence>
<keyword evidence="3" id="KW-1015">Disulfide bond</keyword>
<evidence type="ECO:0000256" key="2">
    <source>
        <dbReference type="ARBA" id="ARBA00022525"/>
    </source>
</evidence>
<evidence type="ECO:0000313" key="5">
    <source>
        <dbReference type="EMBL" id="CAB1444974.1"/>
    </source>
</evidence>
<dbReference type="SUPFAM" id="SSF50242">
    <property type="entry name" value="TIMP-like"/>
    <property type="match status" value="1"/>
</dbReference>
<organism evidence="5 6">
    <name type="scientific">Pleuronectes platessa</name>
    <name type="common">European plaice</name>
    <dbReference type="NCBI Taxonomy" id="8262"/>
    <lineage>
        <taxon>Eukaryota</taxon>
        <taxon>Metazoa</taxon>
        <taxon>Chordata</taxon>
        <taxon>Craniata</taxon>
        <taxon>Vertebrata</taxon>
        <taxon>Euteleostomi</taxon>
        <taxon>Actinopterygii</taxon>
        <taxon>Neopterygii</taxon>
        <taxon>Teleostei</taxon>
        <taxon>Neoteleostei</taxon>
        <taxon>Acanthomorphata</taxon>
        <taxon>Carangaria</taxon>
        <taxon>Pleuronectiformes</taxon>
        <taxon>Pleuronectoidei</taxon>
        <taxon>Pleuronectidae</taxon>
        <taxon>Pleuronectes</taxon>
    </lineage>
</organism>
<dbReference type="PROSITE" id="PS50189">
    <property type="entry name" value="NTR"/>
    <property type="match status" value="1"/>
</dbReference>
<reference evidence="5" key="1">
    <citation type="submission" date="2020-03" db="EMBL/GenBank/DDBJ databases">
        <authorList>
            <person name="Weist P."/>
        </authorList>
    </citation>
    <scope>NUCLEOTIDE SEQUENCE</scope>
</reference>
<dbReference type="Gene3D" id="2.40.50.120">
    <property type="match status" value="1"/>
</dbReference>
<dbReference type="EMBL" id="CADEAL010003511">
    <property type="protein sequence ID" value="CAB1444974.1"/>
    <property type="molecule type" value="Genomic_DNA"/>
</dbReference>
<keyword evidence="2" id="KW-0964">Secreted</keyword>